<comment type="cofactor">
    <cofactor evidence="11">
        <name>Mg(2+)</name>
        <dbReference type="ChEBI" id="CHEBI:18420"/>
    </cofactor>
    <cofactor evidence="11">
        <name>Mn(2+)</name>
        <dbReference type="ChEBI" id="CHEBI:29035"/>
    </cofactor>
    <text evidence="11">Magnesium. Can also use manganese.</text>
</comment>
<evidence type="ECO:0000313" key="12">
    <source>
        <dbReference type="EMBL" id="SHI94864.1"/>
    </source>
</evidence>
<feature type="binding site" evidence="11">
    <location>
        <position position="278"/>
    </location>
    <ligand>
        <name>Mg(2+)</name>
        <dbReference type="ChEBI" id="CHEBI:18420"/>
    </ligand>
</feature>
<dbReference type="PIRSF" id="PIRSF006268">
    <property type="entry name" value="ApbE"/>
    <property type="match status" value="1"/>
</dbReference>
<dbReference type="GO" id="GO:0046872">
    <property type="term" value="F:metal ion binding"/>
    <property type="evidence" value="ECO:0007669"/>
    <property type="project" value="UniProtKB-UniRule"/>
</dbReference>
<organism evidence="12 13">
    <name type="scientific">Arenibacter nanhaiticus</name>
    <dbReference type="NCBI Taxonomy" id="558155"/>
    <lineage>
        <taxon>Bacteria</taxon>
        <taxon>Pseudomonadati</taxon>
        <taxon>Bacteroidota</taxon>
        <taxon>Flavobacteriia</taxon>
        <taxon>Flavobacteriales</taxon>
        <taxon>Flavobacteriaceae</taxon>
        <taxon>Arenibacter</taxon>
    </lineage>
</organism>
<proteinExistence type="inferred from homology"/>
<evidence type="ECO:0000256" key="2">
    <source>
        <dbReference type="ARBA" id="ARBA00016337"/>
    </source>
</evidence>
<evidence type="ECO:0000256" key="9">
    <source>
        <dbReference type="ARBA" id="ARBA00048540"/>
    </source>
</evidence>
<dbReference type="SUPFAM" id="SSF143631">
    <property type="entry name" value="ApbE-like"/>
    <property type="match status" value="1"/>
</dbReference>
<comment type="catalytic activity">
    <reaction evidence="9 10">
        <text>L-threonyl-[protein] + FAD = FMN-L-threonyl-[protein] + AMP + H(+)</text>
        <dbReference type="Rhea" id="RHEA:36847"/>
        <dbReference type="Rhea" id="RHEA-COMP:11060"/>
        <dbReference type="Rhea" id="RHEA-COMP:11061"/>
        <dbReference type="ChEBI" id="CHEBI:15378"/>
        <dbReference type="ChEBI" id="CHEBI:30013"/>
        <dbReference type="ChEBI" id="CHEBI:57692"/>
        <dbReference type="ChEBI" id="CHEBI:74257"/>
        <dbReference type="ChEBI" id="CHEBI:456215"/>
        <dbReference type="EC" id="2.7.1.180"/>
    </reaction>
</comment>
<dbReference type="AlphaFoldDB" id="A0A1M6FAU2"/>
<keyword evidence="7 10" id="KW-0460">Magnesium</keyword>
<dbReference type="EMBL" id="FQYX01000008">
    <property type="protein sequence ID" value="SHI94864.1"/>
    <property type="molecule type" value="Genomic_DNA"/>
</dbReference>
<evidence type="ECO:0000256" key="10">
    <source>
        <dbReference type="PIRNR" id="PIRNR006268"/>
    </source>
</evidence>
<evidence type="ECO:0000256" key="8">
    <source>
        <dbReference type="ARBA" id="ARBA00031306"/>
    </source>
</evidence>
<name>A0A1M6FAU2_9FLAO</name>
<keyword evidence="3 10" id="KW-0285">Flavoprotein</keyword>
<dbReference type="PANTHER" id="PTHR30040:SF2">
    <property type="entry name" value="FAD:PROTEIN FMN TRANSFERASE"/>
    <property type="match status" value="1"/>
</dbReference>
<dbReference type="RefSeq" id="WP_072764029.1">
    <property type="nucleotide sequence ID" value="NZ_FQYX01000008.1"/>
</dbReference>
<keyword evidence="13" id="KW-1185">Reference proteome</keyword>
<sequence>MNYVILCFLLWFGVANSQSRFEYSHQQMGTQIRLVFYAEIQQNPDSIAQLVFKRIDELNGVLSNYLPDSDLTRLSKTSKTNVSVHDDLFKILQLSVHYSQKTHGAFDITLGPLIALWKETKKTKVLPTTEQIQLALEKTGYHNIQFPSLNVVSIQGDAKQLDLGGIGKGYAADEAIKLLQENGISSAMVDMGGDIRVSDPPVDKDYWIVGFGYYNKEGKEIIQKIKLKNRAIATSGDLYQYVWIDGKRYSHIIDPKTGMALSNNIQVTTIAPNGSMADAYASAFSVGGQDKAGFIENRNTAVEFFMVSDVPGNYQQLNSVGFEDFLLN</sequence>
<reference evidence="12 13" key="1">
    <citation type="submission" date="2016-11" db="EMBL/GenBank/DDBJ databases">
        <authorList>
            <person name="Jaros S."/>
            <person name="Januszkiewicz K."/>
            <person name="Wedrychowicz H."/>
        </authorList>
    </citation>
    <scope>NUCLEOTIDE SEQUENCE [LARGE SCALE GENOMIC DNA]</scope>
    <source>
        <strain evidence="12 13">CGMCC 1.8863</strain>
    </source>
</reference>
<feature type="binding site" evidence="11">
    <location>
        <position position="165"/>
    </location>
    <ligand>
        <name>Mg(2+)</name>
        <dbReference type="ChEBI" id="CHEBI:18420"/>
    </ligand>
</feature>
<accession>A0A1M6FAU2</accession>
<evidence type="ECO:0000256" key="6">
    <source>
        <dbReference type="ARBA" id="ARBA00022827"/>
    </source>
</evidence>
<feature type="binding site" evidence="11">
    <location>
        <position position="282"/>
    </location>
    <ligand>
        <name>Mg(2+)</name>
        <dbReference type="ChEBI" id="CHEBI:18420"/>
    </ligand>
</feature>
<protein>
    <recommendedName>
        <fullName evidence="2 10">FAD:protein FMN transferase</fullName>
        <ecNumber evidence="1 10">2.7.1.180</ecNumber>
    </recommendedName>
    <alternativeName>
        <fullName evidence="8 10">Flavin transferase</fullName>
    </alternativeName>
</protein>
<evidence type="ECO:0000256" key="1">
    <source>
        <dbReference type="ARBA" id="ARBA00011955"/>
    </source>
</evidence>
<evidence type="ECO:0000256" key="4">
    <source>
        <dbReference type="ARBA" id="ARBA00022679"/>
    </source>
</evidence>
<evidence type="ECO:0000256" key="3">
    <source>
        <dbReference type="ARBA" id="ARBA00022630"/>
    </source>
</evidence>
<keyword evidence="6 10" id="KW-0274">FAD</keyword>
<dbReference type="InterPro" id="IPR003374">
    <property type="entry name" value="ApbE-like_sf"/>
</dbReference>
<gene>
    <name evidence="12" type="ORF">SAMN04487911_10860</name>
</gene>
<dbReference type="EC" id="2.7.1.180" evidence="1 10"/>
<dbReference type="InterPro" id="IPR024932">
    <property type="entry name" value="ApbE"/>
</dbReference>
<evidence type="ECO:0000256" key="11">
    <source>
        <dbReference type="PIRSR" id="PIRSR006268-2"/>
    </source>
</evidence>
<dbReference type="STRING" id="558155.SAMN04487911_10860"/>
<keyword evidence="4 10" id="KW-0808">Transferase</keyword>
<evidence type="ECO:0000256" key="7">
    <source>
        <dbReference type="ARBA" id="ARBA00022842"/>
    </source>
</evidence>
<keyword evidence="5 10" id="KW-0479">Metal-binding</keyword>
<dbReference type="PANTHER" id="PTHR30040">
    <property type="entry name" value="THIAMINE BIOSYNTHESIS LIPOPROTEIN APBE"/>
    <property type="match status" value="1"/>
</dbReference>
<dbReference type="Gene3D" id="3.10.520.10">
    <property type="entry name" value="ApbE-like domains"/>
    <property type="match status" value="1"/>
</dbReference>
<dbReference type="GO" id="GO:0016740">
    <property type="term" value="F:transferase activity"/>
    <property type="evidence" value="ECO:0007669"/>
    <property type="project" value="UniProtKB-UniRule"/>
</dbReference>
<keyword evidence="12" id="KW-0449">Lipoprotein</keyword>
<comment type="similarity">
    <text evidence="10">Belongs to the ApbE family.</text>
</comment>
<dbReference type="Pfam" id="PF02424">
    <property type="entry name" value="ApbE"/>
    <property type="match status" value="1"/>
</dbReference>
<evidence type="ECO:0000256" key="5">
    <source>
        <dbReference type="ARBA" id="ARBA00022723"/>
    </source>
</evidence>
<evidence type="ECO:0000313" key="13">
    <source>
        <dbReference type="Proteomes" id="UP000184231"/>
    </source>
</evidence>
<dbReference type="Proteomes" id="UP000184231">
    <property type="component" value="Unassembled WGS sequence"/>
</dbReference>